<dbReference type="Proteomes" id="UP001157974">
    <property type="component" value="Unassembled WGS sequence"/>
</dbReference>
<evidence type="ECO:0000313" key="2">
    <source>
        <dbReference type="Proteomes" id="UP001157974"/>
    </source>
</evidence>
<name>A0AAV8ULI4_9RHOD</name>
<dbReference type="AlphaFoldDB" id="A0AAV8ULI4"/>
<accession>A0AAV8ULI4</accession>
<reference evidence="1 2" key="1">
    <citation type="journal article" date="2023" name="Nat. Commun.">
        <title>Origin of minicircular mitochondrial genomes in red algae.</title>
        <authorList>
            <person name="Lee Y."/>
            <person name="Cho C.H."/>
            <person name="Lee Y.M."/>
            <person name="Park S.I."/>
            <person name="Yang J.H."/>
            <person name="West J.A."/>
            <person name="Bhattacharya D."/>
            <person name="Yoon H.S."/>
        </authorList>
    </citation>
    <scope>NUCLEOTIDE SEQUENCE [LARGE SCALE GENOMIC DNA]</scope>
    <source>
        <strain evidence="1 2">CCMP1338</strain>
        <tissue evidence="1">Whole cell</tissue>
    </source>
</reference>
<gene>
    <name evidence="1" type="ORF">NDN08_006505</name>
</gene>
<comment type="caution">
    <text evidence="1">The sequence shown here is derived from an EMBL/GenBank/DDBJ whole genome shotgun (WGS) entry which is preliminary data.</text>
</comment>
<evidence type="ECO:0008006" key="3">
    <source>
        <dbReference type="Google" id="ProtNLM"/>
    </source>
</evidence>
<proteinExistence type="predicted"/>
<dbReference type="EMBL" id="JAMWBK010000009">
    <property type="protein sequence ID" value="KAJ8902097.1"/>
    <property type="molecule type" value="Genomic_DNA"/>
</dbReference>
<keyword evidence="2" id="KW-1185">Reference proteome</keyword>
<sequence>MDNEEPRRGHISTEVGNVLNKQMLPLEHGESAADYAEGRNLSLESLQPNDDDIREKASAEAQHGLAGIESRKDTLDKLSHKLQGILEGFGEDIQRANDHLQQMLYATFTDGLRGLQYKIKALDRLQEAQNSLSSKIRL</sequence>
<organism evidence="1 2">
    <name type="scientific">Rhodosorus marinus</name>
    <dbReference type="NCBI Taxonomy" id="101924"/>
    <lineage>
        <taxon>Eukaryota</taxon>
        <taxon>Rhodophyta</taxon>
        <taxon>Stylonematophyceae</taxon>
        <taxon>Stylonematales</taxon>
        <taxon>Stylonemataceae</taxon>
        <taxon>Rhodosorus</taxon>
    </lineage>
</organism>
<evidence type="ECO:0000313" key="1">
    <source>
        <dbReference type="EMBL" id="KAJ8902097.1"/>
    </source>
</evidence>
<protein>
    <recommendedName>
        <fullName evidence="3">Biogenesis of lysosome-related organelles complex 1 subunit 7</fullName>
    </recommendedName>
</protein>